<evidence type="ECO:0000313" key="7">
    <source>
        <dbReference type="Proteomes" id="UP000186218"/>
    </source>
</evidence>
<dbReference type="InterPro" id="IPR023346">
    <property type="entry name" value="Lysozyme-like_dom_sf"/>
</dbReference>
<dbReference type="Pfam" id="PF06737">
    <property type="entry name" value="Transglycosylas"/>
    <property type="match status" value="1"/>
</dbReference>
<reference evidence="6 7" key="1">
    <citation type="submission" date="2017-01" db="EMBL/GenBank/DDBJ databases">
        <authorList>
            <person name="Mah S.A."/>
            <person name="Swanson W.J."/>
            <person name="Moy G.W."/>
            <person name="Vacquier V.D."/>
        </authorList>
    </citation>
    <scope>NUCLEOTIDE SEQUENCE [LARGE SCALE GENOMIC DNA]</scope>
    <source>
        <strain evidence="6 7">CPCC 203464</strain>
    </source>
</reference>
<sequence length="216" mass="21790">MSGRHRKPTATGRTVAKLALTSAVVGGGATLAFGAGSANAATDSEWDTVAQCESGGNWGIDTGNGFQGGLQFTPSTWAAYGGTQYAPSADSATKQQQIAVAEKVLAGQGAGAWPVCGTGLSGPTPRSAAPTDTPAAPAPAAPQQQAPTQESGSGLAKAPEAKTSDDAKKQFDAAVQASKLDPAIKKLWEQANASGFQLTPDQVKLFNQNKGLIPLP</sequence>
<dbReference type="STRING" id="1344003.SAMN05445060_3162"/>
<protein>
    <submittedName>
        <fullName evidence="6">Transglycosylase-like domain-containing protein</fullName>
    </submittedName>
</protein>
<dbReference type="SUPFAM" id="SSF53955">
    <property type="entry name" value="Lysozyme-like"/>
    <property type="match status" value="1"/>
</dbReference>
<feature type="chain" id="PRO_5012501159" evidence="4">
    <location>
        <begin position="41"/>
        <end position="216"/>
    </location>
</feature>
<evidence type="ECO:0000256" key="3">
    <source>
        <dbReference type="SAM" id="MobiDB-lite"/>
    </source>
</evidence>
<keyword evidence="4" id="KW-0732">Signal</keyword>
<organism evidence="6 7">
    <name type="scientific">Williamsia sterculiae</name>
    <dbReference type="NCBI Taxonomy" id="1344003"/>
    <lineage>
        <taxon>Bacteria</taxon>
        <taxon>Bacillati</taxon>
        <taxon>Actinomycetota</taxon>
        <taxon>Actinomycetes</taxon>
        <taxon>Mycobacteriales</taxon>
        <taxon>Nocardiaceae</taxon>
        <taxon>Williamsia</taxon>
    </lineage>
</organism>
<feature type="signal peptide" evidence="4">
    <location>
        <begin position="1"/>
        <end position="40"/>
    </location>
</feature>
<evidence type="ECO:0000313" key="6">
    <source>
        <dbReference type="EMBL" id="SIS16817.1"/>
    </source>
</evidence>
<evidence type="ECO:0000256" key="4">
    <source>
        <dbReference type="SAM" id="SignalP"/>
    </source>
</evidence>
<name>A0A1N7GW48_9NOCA</name>
<feature type="region of interest" description="Disordered" evidence="3">
    <location>
        <begin position="116"/>
        <end position="174"/>
    </location>
</feature>
<dbReference type="Proteomes" id="UP000186218">
    <property type="component" value="Unassembled WGS sequence"/>
</dbReference>
<keyword evidence="2" id="KW-0378">Hydrolase</keyword>
<evidence type="ECO:0000256" key="2">
    <source>
        <dbReference type="ARBA" id="ARBA00022801"/>
    </source>
</evidence>
<evidence type="ECO:0000256" key="1">
    <source>
        <dbReference type="ARBA" id="ARBA00010830"/>
    </source>
</evidence>
<dbReference type="InterPro" id="IPR010618">
    <property type="entry name" value="RPF"/>
</dbReference>
<dbReference type="GO" id="GO:0016787">
    <property type="term" value="F:hydrolase activity"/>
    <property type="evidence" value="ECO:0007669"/>
    <property type="project" value="UniProtKB-KW"/>
</dbReference>
<dbReference type="Gene3D" id="1.10.530.10">
    <property type="match status" value="1"/>
</dbReference>
<feature type="domain" description="Resuscitation-promoting factor core lysozyme-like" evidence="5">
    <location>
        <begin position="40"/>
        <end position="116"/>
    </location>
</feature>
<keyword evidence="7" id="KW-1185">Reference proteome</keyword>
<comment type="similarity">
    <text evidence="1">Belongs to the transglycosylase family. Rpf subfamily.</text>
</comment>
<dbReference type="CDD" id="cd13925">
    <property type="entry name" value="RPF"/>
    <property type="match status" value="1"/>
</dbReference>
<dbReference type="AlphaFoldDB" id="A0A1N7GW48"/>
<accession>A0A1N7GW48</accession>
<dbReference type="OrthoDB" id="1404170at2"/>
<evidence type="ECO:0000259" key="5">
    <source>
        <dbReference type="Pfam" id="PF06737"/>
    </source>
</evidence>
<proteinExistence type="inferred from homology"/>
<feature type="compositionally biased region" description="Low complexity" evidence="3">
    <location>
        <begin position="123"/>
        <end position="135"/>
    </location>
</feature>
<feature type="compositionally biased region" description="Basic and acidic residues" evidence="3">
    <location>
        <begin position="159"/>
        <end position="171"/>
    </location>
</feature>
<gene>
    <name evidence="6" type="ORF">SAMN05445060_3162</name>
</gene>
<dbReference type="RefSeq" id="WP_076481339.1">
    <property type="nucleotide sequence ID" value="NZ_FTNT01000010.1"/>
</dbReference>
<dbReference type="EMBL" id="FTNT01000010">
    <property type="protein sequence ID" value="SIS16817.1"/>
    <property type="molecule type" value="Genomic_DNA"/>
</dbReference>